<dbReference type="RefSeq" id="WP_289366680.1">
    <property type="nucleotide sequence ID" value="NZ_JAUCBP010000012.1"/>
</dbReference>
<evidence type="ECO:0000256" key="3">
    <source>
        <dbReference type="ARBA" id="ARBA00022692"/>
    </source>
</evidence>
<keyword evidence="4 6" id="KW-1133">Transmembrane helix</keyword>
<comment type="subcellular location">
    <subcellularLocation>
        <location evidence="1">Cell membrane</location>
        <topology evidence="1">Multi-pass membrane protein</topology>
    </subcellularLocation>
</comment>
<evidence type="ECO:0000256" key="6">
    <source>
        <dbReference type="SAM" id="Phobius"/>
    </source>
</evidence>
<proteinExistence type="predicted"/>
<dbReference type="PANTHER" id="PTHR32309">
    <property type="entry name" value="TYROSINE-PROTEIN KINASE"/>
    <property type="match status" value="1"/>
</dbReference>
<dbReference type="EMBL" id="JAUCBP010000012">
    <property type="protein sequence ID" value="MDM7861970.1"/>
    <property type="molecule type" value="Genomic_DNA"/>
</dbReference>
<evidence type="ECO:0000256" key="1">
    <source>
        <dbReference type="ARBA" id="ARBA00004651"/>
    </source>
</evidence>
<dbReference type="InterPro" id="IPR003856">
    <property type="entry name" value="LPS_length_determ_N"/>
</dbReference>
<feature type="transmembrane region" description="Helical" evidence="6">
    <location>
        <begin position="280"/>
        <end position="300"/>
    </location>
</feature>
<sequence>MSDNELANTDEYTLLDALSALWAKKIAIIVIMLIVSGITVYAALQLPNIYRSEAVLEPVNVGGEGGLSAIANQFGGLASLAGINLNASSSQTKSVLAIMNSRRFLESFIDEQNLYVHLFAVTTWNAELNKLEIDENVYDPNTDTWLREVSFPRKPKPSKSEALEIFRDLYSVQEDKETGLVTVSINYISPYVAKEWVNKILKKINTETKRRDMEVAIRTSEYLESELENTSINSVQQIIYQLLEEQKRTLMLTNVKEDYVFKVIDPAFVPEKKVGPSRAILCLSVFVGASLVIAFIIILIDYRKKLS</sequence>
<evidence type="ECO:0000259" key="7">
    <source>
        <dbReference type="Pfam" id="PF02706"/>
    </source>
</evidence>
<reference evidence="8 9" key="1">
    <citation type="submission" date="2023-06" db="EMBL/GenBank/DDBJ databases">
        <title>Alteromonas sp. ASW11-36 isolated from intertidal sand.</title>
        <authorList>
            <person name="Li Y."/>
        </authorList>
    </citation>
    <scope>NUCLEOTIDE SEQUENCE [LARGE SCALE GENOMIC DNA]</scope>
    <source>
        <strain evidence="8 9">ASW11-36</strain>
    </source>
</reference>
<keyword evidence="5 6" id="KW-0472">Membrane</keyword>
<protein>
    <submittedName>
        <fullName evidence="8">Wzz/FepE/Etk N-terminal domain-containing protein</fullName>
    </submittedName>
</protein>
<dbReference type="PANTHER" id="PTHR32309:SF13">
    <property type="entry name" value="FERRIC ENTEROBACTIN TRANSPORT PROTEIN FEPE"/>
    <property type="match status" value="1"/>
</dbReference>
<evidence type="ECO:0000256" key="2">
    <source>
        <dbReference type="ARBA" id="ARBA00022475"/>
    </source>
</evidence>
<evidence type="ECO:0000313" key="9">
    <source>
        <dbReference type="Proteomes" id="UP001234343"/>
    </source>
</evidence>
<evidence type="ECO:0000256" key="5">
    <source>
        <dbReference type="ARBA" id="ARBA00023136"/>
    </source>
</evidence>
<name>A0ABT7T0K1_9ALTE</name>
<dbReference type="InterPro" id="IPR050445">
    <property type="entry name" value="Bact_polysacc_biosynth/exp"/>
</dbReference>
<evidence type="ECO:0000313" key="8">
    <source>
        <dbReference type="EMBL" id="MDM7861970.1"/>
    </source>
</evidence>
<accession>A0ABT7T0K1</accession>
<dbReference type="Pfam" id="PF02706">
    <property type="entry name" value="Wzz"/>
    <property type="match status" value="1"/>
</dbReference>
<dbReference type="Proteomes" id="UP001234343">
    <property type="component" value="Unassembled WGS sequence"/>
</dbReference>
<feature type="domain" description="Polysaccharide chain length determinant N-terminal" evidence="7">
    <location>
        <begin position="12"/>
        <end position="111"/>
    </location>
</feature>
<evidence type="ECO:0000256" key="4">
    <source>
        <dbReference type="ARBA" id="ARBA00022989"/>
    </source>
</evidence>
<keyword evidence="2" id="KW-1003">Cell membrane</keyword>
<organism evidence="8 9">
    <name type="scientific">Alteromonas arenosi</name>
    <dbReference type="NCBI Taxonomy" id="3055817"/>
    <lineage>
        <taxon>Bacteria</taxon>
        <taxon>Pseudomonadati</taxon>
        <taxon>Pseudomonadota</taxon>
        <taxon>Gammaproteobacteria</taxon>
        <taxon>Alteromonadales</taxon>
        <taxon>Alteromonadaceae</taxon>
        <taxon>Alteromonas/Salinimonas group</taxon>
        <taxon>Alteromonas</taxon>
    </lineage>
</organism>
<comment type="caution">
    <text evidence="8">The sequence shown here is derived from an EMBL/GenBank/DDBJ whole genome shotgun (WGS) entry which is preliminary data.</text>
</comment>
<feature type="transmembrane region" description="Helical" evidence="6">
    <location>
        <begin position="26"/>
        <end position="44"/>
    </location>
</feature>
<gene>
    <name evidence="8" type="ORF">QTP81_15305</name>
</gene>
<keyword evidence="9" id="KW-1185">Reference proteome</keyword>
<keyword evidence="3 6" id="KW-0812">Transmembrane</keyword>